<evidence type="ECO:0000313" key="2">
    <source>
        <dbReference type="Proteomes" id="UP000236732"/>
    </source>
</evidence>
<keyword evidence="2" id="KW-1185">Reference proteome</keyword>
<gene>
    <name evidence="1" type="ORF">SAMN05444920_116232</name>
</gene>
<organism evidence="1 2">
    <name type="scientific">Nonomuraea solani</name>
    <dbReference type="NCBI Taxonomy" id="1144553"/>
    <lineage>
        <taxon>Bacteria</taxon>
        <taxon>Bacillati</taxon>
        <taxon>Actinomycetota</taxon>
        <taxon>Actinomycetes</taxon>
        <taxon>Streptosporangiales</taxon>
        <taxon>Streptosporangiaceae</taxon>
        <taxon>Nonomuraea</taxon>
    </lineage>
</organism>
<proteinExistence type="predicted"/>
<evidence type="ECO:0000313" key="1">
    <source>
        <dbReference type="EMBL" id="SEH00497.1"/>
    </source>
</evidence>
<dbReference type="Proteomes" id="UP000236732">
    <property type="component" value="Unassembled WGS sequence"/>
</dbReference>
<dbReference type="OrthoDB" id="3543800at2"/>
<protein>
    <submittedName>
        <fullName evidence="1">Uncharacterized protein</fullName>
    </submittedName>
</protein>
<dbReference type="RefSeq" id="WP_103961639.1">
    <property type="nucleotide sequence ID" value="NZ_FNVT01000016.1"/>
</dbReference>
<accession>A0A1H6ERK7</accession>
<dbReference type="EMBL" id="FNVT01000016">
    <property type="protein sequence ID" value="SEH00497.1"/>
    <property type="molecule type" value="Genomic_DNA"/>
</dbReference>
<dbReference type="AlphaFoldDB" id="A0A1H6ERK7"/>
<sequence length="97" mass="10608">MNDGYSYTVIRVQPNEQTHIGVSIYPDALAEVKYFPAKEHSHAFITITHGVADVTIGTTNTAEITDEHVTFARHLLNAAAAFLADCERLHAEQQAAA</sequence>
<reference evidence="1 2" key="1">
    <citation type="submission" date="2016-10" db="EMBL/GenBank/DDBJ databases">
        <authorList>
            <person name="de Groot N.N."/>
        </authorList>
    </citation>
    <scope>NUCLEOTIDE SEQUENCE [LARGE SCALE GENOMIC DNA]</scope>
    <source>
        <strain evidence="1 2">CGMCC 4.7037</strain>
    </source>
</reference>
<name>A0A1H6ERK7_9ACTN</name>